<protein>
    <submittedName>
        <fullName evidence="3">HEPN domain protein</fullName>
    </submittedName>
</protein>
<dbReference type="Gene3D" id="1.20.120.330">
    <property type="entry name" value="Nucleotidyltransferases domain 2"/>
    <property type="match status" value="1"/>
</dbReference>
<dbReference type="PANTHER" id="PTHR36565:SF1">
    <property type="entry name" value="UPF0332 PROTEIN TM_1000"/>
    <property type="match status" value="1"/>
</dbReference>
<dbReference type="OrthoDB" id="1684393at2"/>
<sequence>MSFELALWRIEKADTTFEEGEISFENHFYEGAINRFYYASFHAVRSLLATKGLDSPKHKGVISLFNREFVKPGLMSIQSSKTIRRLFDMRAVADYRDFATFTEEQVREARDDVRALIDEAISFLQKEMQKGKMEGTE</sequence>
<evidence type="ECO:0000313" key="4">
    <source>
        <dbReference type="Proteomes" id="UP000001556"/>
    </source>
</evidence>
<name>A4J1W7_DESRM</name>
<dbReference type="PANTHER" id="PTHR36565">
    <property type="entry name" value="UPF0332 PROTEIN TM_1000"/>
    <property type="match status" value="1"/>
</dbReference>
<dbReference type="AlphaFoldDB" id="A4J1W7"/>
<dbReference type="InterPro" id="IPR007842">
    <property type="entry name" value="HEPN_dom"/>
</dbReference>
<dbReference type="Proteomes" id="UP000001556">
    <property type="component" value="Chromosome"/>
</dbReference>
<dbReference type="KEGG" id="drm:Dred_0525"/>
<evidence type="ECO:0000256" key="1">
    <source>
        <dbReference type="ARBA" id="ARBA00038248"/>
    </source>
</evidence>
<evidence type="ECO:0000259" key="2">
    <source>
        <dbReference type="Pfam" id="PF05168"/>
    </source>
</evidence>
<reference evidence="3 4" key="1">
    <citation type="submission" date="2007-03" db="EMBL/GenBank/DDBJ databases">
        <title>Complete sequence of Desulfotomaculum reducens MI-1.</title>
        <authorList>
            <consortium name="US DOE Joint Genome Institute"/>
            <person name="Copeland A."/>
            <person name="Lucas S."/>
            <person name="Lapidus A."/>
            <person name="Barry K."/>
            <person name="Detter J.C."/>
            <person name="Glavina del Rio T."/>
            <person name="Hammon N."/>
            <person name="Israni S."/>
            <person name="Dalin E."/>
            <person name="Tice H."/>
            <person name="Pitluck S."/>
            <person name="Sims D."/>
            <person name="Brettin T."/>
            <person name="Bruce D."/>
            <person name="Han C."/>
            <person name="Tapia R."/>
            <person name="Schmutz J."/>
            <person name="Larimer F."/>
            <person name="Land M."/>
            <person name="Hauser L."/>
            <person name="Kyrpides N."/>
            <person name="Kim E."/>
            <person name="Tebo B.M."/>
            <person name="Richardson P."/>
        </authorList>
    </citation>
    <scope>NUCLEOTIDE SEQUENCE [LARGE SCALE GENOMIC DNA]</scope>
    <source>
        <strain evidence="3 4">MI-1</strain>
    </source>
</reference>
<dbReference type="InterPro" id="IPR052226">
    <property type="entry name" value="UPF0332_toxin"/>
</dbReference>
<comment type="similarity">
    <text evidence="1">Belongs to the UPF0332 family.</text>
</comment>
<organism evidence="3 4">
    <name type="scientific">Desulforamulus reducens (strain ATCC BAA-1160 / DSM 100696 / MI-1)</name>
    <name type="common">Desulfotomaculum reducens</name>
    <dbReference type="NCBI Taxonomy" id="349161"/>
    <lineage>
        <taxon>Bacteria</taxon>
        <taxon>Bacillati</taxon>
        <taxon>Bacillota</taxon>
        <taxon>Clostridia</taxon>
        <taxon>Eubacteriales</taxon>
        <taxon>Peptococcaceae</taxon>
        <taxon>Desulforamulus</taxon>
    </lineage>
</organism>
<keyword evidence="4" id="KW-1185">Reference proteome</keyword>
<dbReference type="HOGENOM" id="CLU_151247_2_0_9"/>
<dbReference type="STRING" id="349161.Dred_0525"/>
<gene>
    <name evidence="3" type="ordered locus">Dred_0525</name>
</gene>
<accession>A4J1W7</accession>
<dbReference type="RefSeq" id="WP_011876907.1">
    <property type="nucleotide sequence ID" value="NC_009253.1"/>
</dbReference>
<dbReference type="eggNOG" id="COG1895">
    <property type="taxonomic scope" value="Bacteria"/>
</dbReference>
<proteinExistence type="inferred from homology"/>
<dbReference type="Pfam" id="PF05168">
    <property type="entry name" value="HEPN"/>
    <property type="match status" value="1"/>
</dbReference>
<evidence type="ECO:0000313" key="3">
    <source>
        <dbReference type="EMBL" id="ABO49070.1"/>
    </source>
</evidence>
<feature type="domain" description="HEPN" evidence="2">
    <location>
        <begin position="8"/>
        <end position="119"/>
    </location>
</feature>
<dbReference type="EMBL" id="CP000612">
    <property type="protein sequence ID" value="ABO49070.1"/>
    <property type="molecule type" value="Genomic_DNA"/>
</dbReference>